<reference evidence="2" key="1">
    <citation type="journal article" date="2023" name="Hortic. Res.">
        <title>A chromosome-level phased genome enabling allele-level studies in sweet orange: a case study on citrus Huanglongbing tolerance.</title>
        <authorList>
            <person name="Wu B."/>
            <person name="Yu Q."/>
            <person name="Deng Z."/>
            <person name="Duan Y."/>
            <person name="Luo F."/>
            <person name="Gmitter F. Jr."/>
        </authorList>
    </citation>
    <scope>NUCLEOTIDE SEQUENCE [LARGE SCALE GENOMIC DNA]</scope>
    <source>
        <strain evidence="2">cv. Valencia</strain>
    </source>
</reference>
<dbReference type="Proteomes" id="UP000829398">
    <property type="component" value="Chromosome 6"/>
</dbReference>
<keyword evidence="2" id="KW-1185">Reference proteome</keyword>
<dbReference type="EMBL" id="CM039175">
    <property type="protein sequence ID" value="KAH9733993.1"/>
    <property type="molecule type" value="Genomic_DNA"/>
</dbReference>
<comment type="caution">
    <text evidence="1">The sequence shown here is derived from an EMBL/GenBank/DDBJ whole genome shotgun (WGS) entry which is preliminary data.</text>
</comment>
<evidence type="ECO:0000313" key="1">
    <source>
        <dbReference type="EMBL" id="KAH9733993.1"/>
    </source>
</evidence>
<proteinExistence type="predicted"/>
<name>A0ACB8JN58_CITSI</name>
<organism evidence="1 2">
    <name type="scientific">Citrus sinensis</name>
    <name type="common">Sweet orange</name>
    <name type="synonym">Citrus aurantium var. sinensis</name>
    <dbReference type="NCBI Taxonomy" id="2711"/>
    <lineage>
        <taxon>Eukaryota</taxon>
        <taxon>Viridiplantae</taxon>
        <taxon>Streptophyta</taxon>
        <taxon>Embryophyta</taxon>
        <taxon>Tracheophyta</taxon>
        <taxon>Spermatophyta</taxon>
        <taxon>Magnoliopsida</taxon>
        <taxon>eudicotyledons</taxon>
        <taxon>Gunneridae</taxon>
        <taxon>Pentapetalae</taxon>
        <taxon>rosids</taxon>
        <taxon>malvids</taxon>
        <taxon>Sapindales</taxon>
        <taxon>Rutaceae</taxon>
        <taxon>Aurantioideae</taxon>
        <taxon>Citrus</taxon>
    </lineage>
</organism>
<gene>
    <name evidence="1" type="ORF">KPL71_017232</name>
</gene>
<accession>A0ACB8JN58</accession>
<sequence length="1110" mass="127440">MATLNDSTFREGQSTTRPPFFDGNDYAYWKTRMRIYLQALDYEIWEVVCDGPFMPTFKDEVGDDIPKPSSQWSELEKRKMSLNSKAMNALFCALDKKEFHRVSSCESAQEIWNKLEVVYEGTNQVKESKISRYTRQYELFQMEQNENVYSMYTRFTDIVNTLCALGKTFSNSEKVKKIIRSLPKEWRPKRTAIEETKDLNTLPLDDLIGSLISYEEDLAAEKGHEEKKKSIALKASKYESDGESEPDDEELAMLARRFRKFFKKTGERRNFRNFKNYREKKEAITCYECKKPGHIRSECPLINKLKKKAMVATWDDSEEESNDGEGSQEVSNLALMAIGGDGDLNEGLKKKKNKWYLDSGCSRHMTGNYAWFSSFTKIENGGDVSFGDNSKGKILGIGNVGKVSSTLIENVCLVENLKHNLISISQLCDKGYKVIFAKLSCVIENSCDGKTLFVGNRCDNLGKFDSKSDVGIFLGYSNSSKAYRIYNKRTLVVEESMHVTFDESNPSSTEKVVVDDDAGEEEQEEEASNDNQEDAPHGIQEEHHEEPNVEQNEGTSQTLPKEWRYVSSHPKDVILGDPSRDITTRSSLRNTCEHNAFISQIEPKSFEDAENDESWIMAMQEELNQFERNNVWELVPKPEHQSVIGTKWVFRNKMDESGVVVRNKARLVAQGYNQEEGIDFDETFAPVARLESIRMLLAYACHKDFILFQMDVKSAFLNGYIMEEVYVKQPPGFENEKFPNHVYKLLKALYGLKQAPRAWYDRLKNFLLENDFSMGKADTTLFVKHKNQDILIVQIYVDDIIFCSTNELLCKEFSLCMSKEFEMSMMGELKYFLGLQIKQSEEGIFINQAKYVKDLLKRFGIDDSKTKNTPMSTTTKLDKDEKGKEVDIKMYRGMIGSLLYLTASRPDIMFSVCLCARFHSCPKESHLLAVKRIFRYLSGTIDIGLWYPRGTHIDLTCFSDADFASYKVDRKSTSGTCYILGHSLVSWFSKKQNSVALSTTEAEYIAAGSCCAQALWMKQTLRDYGINLEQIPIKCDNTSAINLSKNPIQHSRTKHIEIRHHFLRDHVQKGDIALEFISTEKQLADIFTKPLCEEQFSKIRHELGMMKFLH</sequence>
<evidence type="ECO:0000313" key="2">
    <source>
        <dbReference type="Proteomes" id="UP000829398"/>
    </source>
</evidence>
<protein>
    <submittedName>
        <fullName evidence="1">Integrase catalytic domain-containing protein</fullName>
    </submittedName>
</protein>